<dbReference type="SUPFAM" id="SSF47473">
    <property type="entry name" value="EF-hand"/>
    <property type="match status" value="2"/>
</dbReference>
<keyword evidence="7" id="KW-0999">Mitochondrion inner membrane</keyword>
<dbReference type="PROSITE" id="PS00018">
    <property type="entry name" value="EF_HAND_1"/>
    <property type="match status" value="2"/>
</dbReference>
<dbReference type="GO" id="GO:0005758">
    <property type="term" value="C:mitochondrial intermembrane space"/>
    <property type="evidence" value="ECO:0007669"/>
    <property type="project" value="UniProtKB-SubCell"/>
</dbReference>
<dbReference type="GO" id="GO:1990246">
    <property type="term" value="C:uniplex complex"/>
    <property type="evidence" value="ECO:0007669"/>
    <property type="project" value="TreeGrafter"/>
</dbReference>
<evidence type="ECO:0000256" key="9">
    <source>
        <dbReference type="ARBA" id="ARBA00022946"/>
    </source>
</evidence>
<dbReference type="AlphaFoldDB" id="A0A915N282"/>
<dbReference type="PANTHER" id="PTHR12294">
    <property type="entry name" value="EF HAND DOMAIN FAMILY A1,A2-RELATED"/>
    <property type="match status" value="1"/>
</dbReference>
<evidence type="ECO:0000256" key="11">
    <source>
        <dbReference type="ARBA" id="ARBA00023128"/>
    </source>
</evidence>
<evidence type="ECO:0000256" key="7">
    <source>
        <dbReference type="ARBA" id="ARBA00022792"/>
    </source>
</evidence>
<evidence type="ECO:0000256" key="8">
    <source>
        <dbReference type="ARBA" id="ARBA00022837"/>
    </source>
</evidence>
<evidence type="ECO:0000256" key="5">
    <source>
        <dbReference type="ARBA" id="ARBA00022723"/>
    </source>
</evidence>
<dbReference type="InterPro" id="IPR011992">
    <property type="entry name" value="EF-hand-dom_pair"/>
</dbReference>
<dbReference type="GO" id="GO:0005509">
    <property type="term" value="F:calcium ion binding"/>
    <property type="evidence" value="ECO:0007669"/>
    <property type="project" value="InterPro"/>
</dbReference>
<keyword evidence="5" id="KW-0479">Metal-binding</keyword>
<keyword evidence="6" id="KW-0677">Repeat</keyword>
<feature type="domain" description="EF-hand" evidence="14">
    <location>
        <begin position="177"/>
        <end position="212"/>
    </location>
</feature>
<comment type="similarity">
    <text evidence="13">Belongs to the MICU1 family. MICU1 subfamily.</text>
</comment>
<dbReference type="InterPro" id="IPR039800">
    <property type="entry name" value="MICU1/2/3"/>
</dbReference>
<keyword evidence="3" id="KW-0813">Transport</keyword>
<proteinExistence type="inferred from homology"/>
<dbReference type="InterPro" id="IPR002048">
    <property type="entry name" value="EF_hand_dom"/>
</dbReference>
<evidence type="ECO:0000259" key="14">
    <source>
        <dbReference type="PROSITE" id="PS50222"/>
    </source>
</evidence>
<feature type="domain" description="EF-hand" evidence="14">
    <location>
        <begin position="6"/>
        <end position="41"/>
    </location>
</feature>
<dbReference type="InterPro" id="IPR018247">
    <property type="entry name" value="EF_Hand_1_Ca_BS"/>
</dbReference>
<dbReference type="WBParaSite" id="scaffold7358_cov289.g11941">
    <property type="protein sequence ID" value="scaffold7358_cov289.g11941"/>
    <property type="gene ID" value="scaffold7358_cov289.g11941"/>
</dbReference>
<dbReference type="Proteomes" id="UP000887561">
    <property type="component" value="Unplaced"/>
</dbReference>
<dbReference type="PROSITE" id="PS50222">
    <property type="entry name" value="EF_HAND_2"/>
    <property type="match status" value="2"/>
</dbReference>
<dbReference type="Pfam" id="PF13202">
    <property type="entry name" value="EF-hand_5"/>
    <property type="match status" value="1"/>
</dbReference>
<keyword evidence="9" id="KW-0809">Transit peptide</keyword>
<dbReference type="GO" id="GO:0036444">
    <property type="term" value="P:calcium import into the mitochondrion"/>
    <property type="evidence" value="ECO:0007669"/>
    <property type="project" value="TreeGrafter"/>
</dbReference>
<evidence type="ECO:0000313" key="16">
    <source>
        <dbReference type="WBParaSite" id="scaffold7358_cov289.g11941"/>
    </source>
</evidence>
<keyword evidence="11" id="KW-0496">Mitochondrion</keyword>
<keyword evidence="12" id="KW-0472">Membrane</keyword>
<dbReference type="GO" id="GO:0051560">
    <property type="term" value="P:mitochondrial calcium ion homeostasis"/>
    <property type="evidence" value="ECO:0007669"/>
    <property type="project" value="TreeGrafter"/>
</dbReference>
<sequence length="251" mass="29204">MTLLSASPSEFKLAFYVFDLNGDGELDRQEFERVQELILSQSNIGQRHRDHITGAGTFTKSGKHSAITRHFFGYDNLQKLNIDKFLEFQVSFAQLLMIHSDLPEKRQKRMLKRVKRKYRKEIINRKGVSFEEVDNFFAFIYHIDKVDLALHFYKLAGKPLSKELIKRVASKITNVELSDTVVDIVVTLFDENGDGELSQKEFILIMKQRKQRGLERPKDTGLTRLLDALWVCAKSQLNIPLHNEDNKKNFK</sequence>
<dbReference type="PANTHER" id="PTHR12294:SF1">
    <property type="entry name" value="CALCIUM UPTAKE PROTEIN 1, MITOCHONDRIAL"/>
    <property type="match status" value="1"/>
</dbReference>
<evidence type="ECO:0000256" key="10">
    <source>
        <dbReference type="ARBA" id="ARBA00023065"/>
    </source>
</evidence>
<evidence type="ECO:0000256" key="6">
    <source>
        <dbReference type="ARBA" id="ARBA00022737"/>
    </source>
</evidence>
<dbReference type="CDD" id="cd15900">
    <property type="entry name" value="EFh_MICU"/>
    <property type="match status" value="1"/>
</dbReference>
<keyword evidence="10" id="KW-0406">Ion transport</keyword>
<keyword evidence="8" id="KW-0106">Calcium</keyword>
<evidence type="ECO:0000256" key="4">
    <source>
        <dbReference type="ARBA" id="ARBA00022568"/>
    </source>
</evidence>
<evidence type="ECO:0000256" key="3">
    <source>
        <dbReference type="ARBA" id="ARBA00022448"/>
    </source>
</evidence>
<reference evidence="16" key="1">
    <citation type="submission" date="2022-11" db="UniProtKB">
        <authorList>
            <consortium name="WormBaseParasite"/>
        </authorList>
    </citation>
    <scope>IDENTIFICATION</scope>
</reference>
<comment type="subcellular location">
    <subcellularLocation>
        <location evidence="1">Mitochondrion inner membrane</location>
    </subcellularLocation>
    <subcellularLocation>
        <location evidence="2">Mitochondrion intermembrane space</location>
    </subcellularLocation>
</comment>
<dbReference type="Pfam" id="PF13833">
    <property type="entry name" value="EF-hand_8"/>
    <property type="match status" value="1"/>
</dbReference>
<dbReference type="SMART" id="SM00054">
    <property type="entry name" value="EFh"/>
    <property type="match status" value="2"/>
</dbReference>
<name>A0A915N282_MELJA</name>
<protein>
    <submittedName>
        <fullName evidence="16">EF-hand domain-containing protein</fullName>
    </submittedName>
</protein>
<evidence type="ECO:0000256" key="13">
    <source>
        <dbReference type="ARBA" id="ARBA00038333"/>
    </source>
</evidence>
<evidence type="ECO:0000256" key="12">
    <source>
        <dbReference type="ARBA" id="ARBA00023136"/>
    </source>
</evidence>
<accession>A0A915N282</accession>
<evidence type="ECO:0000313" key="15">
    <source>
        <dbReference type="Proteomes" id="UP000887561"/>
    </source>
</evidence>
<keyword evidence="4" id="KW-0109">Calcium transport</keyword>
<evidence type="ECO:0000256" key="1">
    <source>
        <dbReference type="ARBA" id="ARBA00004273"/>
    </source>
</evidence>
<keyword evidence="15" id="KW-1185">Reference proteome</keyword>
<dbReference type="Gene3D" id="1.10.238.10">
    <property type="entry name" value="EF-hand"/>
    <property type="match status" value="2"/>
</dbReference>
<evidence type="ECO:0000256" key="2">
    <source>
        <dbReference type="ARBA" id="ARBA00004569"/>
    </source>
</evidence>
<organism evidence="15 16">
    <name type="scientific">Meloidogyne javanica</name>
    <name type="common">Root-knot nematode worm</name>
    <dbReference type="NCBI Taxonomy" id="6303"/>
    <lineage>
        <taxon>Eukaryota</taxon>
        <taxon>Metazoa</taxon>
        <taxon>Ecdysozoa</taxon>
        <taxon>Nematoda</taxon>
        <taxon>Chromadorea</taxon>
        <taxon>Rhabditida</taxon>
        <taxon>Tylenchina</taxon>
        <taxon>Tylenchomorpha</taxon>
        <taxon>Tylenchoidea</taxon>
        <taxon>Meloidogynidae</taxon>
        <taxon>Meloidogyninae</taxon>
        <taxon>Meloidogyne</taxon>
        <taxon>Meloidogyne incognita group</taxon>
    </lineage>
</organism>